<dbReference type="EMBL" id="CP046072">
    <property type="protein sequence ID" value="QSZ41214.1"/>
    <property type="molecule type" value="Genomic_DNA"/>
</dbReference>
<dbReference type="AlphaFoldDB" id="A0A975GCF2"/>
<evidence type="ECO:0000313" key="2">
    <source>
        <dbReference type="Proteomes" id="UP000671852"/>
    </source>
</evidence>
<evidence type="ECO:0000313" key="1">
    <source>
        <dbReference type="EMBL" id="QSZ41214.1"/>
    </source>
</evidence>
<gene>
    <name evidence="1" type="ORF">GJV85_03495</name>
</gene>
<keyword evidence="2" id="KW-1185">Reference proteome</keyword>
<proteinExistence type="predicted"/>
<reference evidence="1" key="1">
    <citation type="submission" date="2019-11" db="EMBL/GenBank/DDBJ databases">
        <authorList>
            <person name="Kojima H."/>
        </authorList>
    </citation>
    <scope>NUCLEOTIDE SEQUENCE</scope>
    <source>
        <strain evidence="1">H1576</strain>
    </source>
</reference>
<dbReference type="Proteomes" id="UP000671852">
    <property type="component" value="Chromosome"/>
</dbReference>
<reference evidence="1" key="2">
    <citation type="submission" date="2021-04" db="EMBL/GenBank/DDBJ databases">
        <title>Isolation and characterization of a novel species of the genus Sulfurimonas.</title>
        <authorList>
            <person name="Fukui M."/>
        </authorList>
    </citation>
    <scope>NUCLEOTIDE SEQUENCE</scope>
    <source>
        <strain evidence="1">H1576</strain>
    </source>
</reference>
<name>A0A975GCF2_9BACT</name>
<organism evidence="1 2">
    <name type="scientific">Sulfurimonas aquatica</name>
    <dbReference type="NCBI Taxonomy" id="2672570"/>
    <lineage>
        <taxon>Bacteria</taxon>
        <taxon>Pseudomonadati</taxon>
        <taxon>Campylobacterota</taxon>
        <taxon>Epsilonproteobacteria</taxon>
        <taxon>Campylobacterales</taxon>
        <taxon>Sulfurimonadaceae</taxon>
        <taxon>Sulfurimonas</taxon>
    </lineage>
</organism>
<protein>
    <submittedName>
        <fullName evidence="1">Uncharacterized protein</fullName>
    </submittedName>
</protein>
<accession>A0A975GCF2</accession>
<dbReference type="RefSeq" id="WP_207562490.1">
    <property type="nucleotide sequence ID" value="NZ_CP046072.1"/>
</dbReference>
<sequence length="105" mass="12678">MSYKYIKSPSMQMASEAKSLTIDEYLQLEELLKQFKESHDRDTRVTIISEMKFYVERFSLESKVSIYYNNWLKDTIHSDSYMNLILTLRRLSKEAYEKEIFKNLL</sequence>
<dbReference type="KEGG" id="saqt:GJV85_03495"/>